<dbReference type="RefSeq" id="WP_151697446.1">
    <property type="nucleotide sequence ID" value="NZ_BKZP01000002.1"/>
</dbReference>
<evidence type="ECO:0000313" key="8">
    <source>
        <dbReference type="Proteomes" id="UP000391919"/>
    </source>
</evidence>
<dbReference type="Pfam" id="PF04286">
    <property type="entry name" value="DUF445"/>
    <property type="match status" value="1"/>
</dbReference>
<dbReference type="PANTHER" id="PTHR35791:SF1">
    <property type="entry name" value="UPF0754 MEMBRANE PROTEIN YHEB"/>
    <property type="match status" value="1"/>
</dbReference>
<proteinExistence type="inferred from homology"/>
<dbReference type="EMBL" id="BKZQ01000013">
    <property type="protein sequence ID" value="GER69995.1"/>
    <property type="molecule type" value="Genomic_DNA"/>
</dbReference>
<protein>
    <submittedName>
        <fullName evidence="7">UPF0754 membrane protein</fullName>
    </submittedName>
</protein>
<evidence type="ECO:0000256" key="5">
    <source>
        <dbReference type="ARBA" id="ARBA00023136"/>
    </source>
</evidence>
<keyword evidence="3 6" id="KW-0812">Transmembrane</keyword>
<name>A0A5J4JH64_9BACI</name>
<dbReference type="GO" id="GO:0005886">
    <property type="term" value="C:plasma membrane"/>
    <property type="evidence" value="ECO:0007669"/>
    <property type="project" value="UniProtKB-SubCell"/>
</dbReference>
<feature type="transmembrane region" description="Helical" evidence="6">
    <location>
        <begin position="6"/>
        <end position="30"/>
    </location>
</feature>
<dbReference type="PIRSF" id="PIRSF032178">
    <property type="entry name" value="UCP032178"/>
    <property type="match status" value="1"/>
</dbReference>
<evidence type="ECO:0000256" key="3">
    <source>
        <dbReference type="ARBA" id="ARBA00022692"/>
    </source>
</evidence>
<evidence type="ECO:0000313" key="7">
    <source>
        <dbReference type="EMBL" id="GER69995.1"/>
    </source>
</evidence>
<dbReference type="PANTHER" id="PTHR35791">
    <property type="entry name" value="UPF0754 MEMBRANE PROTEIN YHEB"/>
    <property type="match status" value="1"/>
</dbReference>
<dbReference type="Proteomes" id="UP000391919">
    <property type="component" value="Unassembled WGS sequence"/>
</dbReference>
<dbReference type="InterPro" id="IPR007383">
    <property type="entry name" value="DUF445"/>
</dbReference>
<keyword evidence="5 6" id="KW-0472">Membrane</keyword>
<comment type="caution">
    <text evidence="7">The sequence shown here is derived from an EMBL/GenBank/DDBJ whole genome shotgun (WGS) entry which is preliminary data.</text>
</comment>
<sequence length="377" mass="42917">MHALLEILFMAVVGAVIGGFTNYLAIKMLFRPFQAVYIKKWKLPFTPGLIPKRRDEIARQLGEMVVRHLVTPESIEKKLLSAPFQNETKQWLKDAFLQWLDSKWTIPQMAAFFNIDLQEEKVKSWITKNIRIRYGQEKKSLFSQNLWELLPEAVVEKAGKKIPDLADLIIGRICDYISSSQGHGKIEGMIGHFLDDRGMIGAMVKRFIGNLSIADKIQPEIVKALREPGTKATIVEMLEKEWSGIKEKPIGELLPDLPDEEIIGWLDEKLFSLVPVGRLLGIPVQAFVSRYQEKILDEWIPKLTEKGLLFLSGKVYQIIRKLQVAELVRQEVESFPLERLEMLILGITSREFTMITYLGVLLGGLIGIIQGIIALIV</sequence>
<keyword evidence="8" id="KW-1185">Reference proteome</keyword>
<keyword evidence="4 6" id="KW-1133">Transmembrane helix</keyword>
<organism evidence="7 8">
    <name type="scientific">Weizmannia acidilactici</name>
    <dbReference type="NCBI Taxonomy" id="2607726"/>
    <lineage>
        <taxon>Bacteria</taxon>
        <taxon>Bacillati</taxon>
        <taxon>Bacillota</taxon>
        <taxon>Bacilli</taxon>
        <taxon>Bacillales</taxon>
        <taxon>Bacillaceae</taxon>
        <taxon>Heyndrickxia</taxon>
    </lineage>
</organism>
<gene>
    <name evidence="7" type="ORF">BpJC7_12980</name>
</gene>
<evidence type="ECO:0000256" key="6">
    <source>
        <dbReference type="SAM" id="Phobius"/>
    </source>
</evidence>
<comment type="subcellular location">
    <subcellularLocation>
        <location evidence="1">Cell membrane</location>
    </subcellularLocation>
</comment>
<evidence type="ECO:0000256" key="4">
    <source>
        <dbReference type="ARBA" id="ARBA00022989"/>
    </source>
</evidence>
<comment type="similarity">
    <text evidence="2">Belongs to the UPF0754 family.</text>
</comment>
<evidence type="ECO:0000256" key="1">
    <source>
        <dbReference type="ARBA" id="ARBA00004236"/>
    </source>
</evidence>
<accession>A0A5J4JH64</accession>
<dbReference type="AlphaFoldDB" id="A0A5J4JH64"/>
<dbReference type="InterPro" id="IPR016991">
    <property type="entry name" value="UCP032178"/>
</dbReference>
<feature type="transmembrane region" description="Helical" evidence="6">
    <location>
        <begin position="355"/>
        <end position="376"/>
    </location>
</feature>
<reference evidence="7 8" key="1">
    <citation type="submission" date="2019-09" db="EMBL/GenBank/DDBJ databases">
        <title>Draft genome sequence of Bacillus sp. JC-7.</title>
        <authorList>
            <person name="Tanaka N."/>
            <person name="Shiwa Y."/>
            <person name="Fujita N."/>
            <person name="Tanasupawat S."/>
        </authorList>
    </citation>
    <scope>NUCLEOTIDE SEQUENCE [LARGE SCALE GENOMIC DNA]</scope>
    <source>
        <strain evidence="7 8">JC-7</strain>
    </source>
</reference>
<evidence type="ECO:0000256" key="2">
    <source>
        <dbReference type="ARBA" id="ARBA00008053"/>
    </source>
</evidence>